<keyword evidence="1" id="KW-0479">Metal-binding</keyword>
<feature type="region of interest" description="Disordered" evidence="2">
    <location>
        <begin position="397"/>
        <end position="440"/>
    </location>
</feature>
<accession>A0A8S4BMN8</accession>
<feature type="compositionally biased region" description="Basic residues" evidence="2">
    <location>
        <begin position="426"/>
        <end position="435"/>
    </location>
</feature>
<gene>
    <name evidence="4" type="ORF">MMEN_LOCUS20425</name>
</gene>
<evidence type="ECO:0000313" key="5">
    <source>
        <dbReference type="Proteomes" id="UP000677803"/>
    </source>
</evidence>
<feature type="compositionally biased region" description="Polar residues" evidence="2">
    <location>
        <begin position="33"/>
        <end position="46"/>
    </location>
</feature>
<dbReference type="AlphaFoldDB" id="A0A8S4BMN8"/>
<dbReference type="EMBL" id="CAJRST010039999">
    <property type="protein sequence ID" value="CAG6016620.1"/>
    <property type="molecule type" value="Genomic_DNA"/>
</dbReference>
<dbReference type="CDD" id="cd23024">
    <property type="entry name" value="zf-HIT_ZNHIT2-3"/>
    <property type="match status" value="1"/>
</dbReference>
<feature type="region of interest" description="Disordered" evidence="2">
    <location>
        <begin position="23"/>
        <end position="50"/>
    </location>
</feature>
<evidence type="ECO:0000256" key="2">
    <source>
        <dbReference type="SAM" id="MobiDB-lite"/>
    </source>
</evidence>
<dbReference type="OrthoDB" id="10005492at2759"/>
<feature type="domain" description="HIT-type" evidence="3">
    <location>
        <begin position="160"/>
        <end position="193"/>
    </location>
</feature>
<evidence type="ECO:0000259" key="3">
    <source>
        <dbReference type="PROSITE" id="PS51083"/>
    </source>
</evidence>
<feature type="compositionally biased region" description="Polar residues" evidence="2">
    <location>
        <begin position="405"/>
        <end position="418"/>
    </location>
</feature>
<sequence length="664" mass="73929">MPKRQSLFTVTYQLVAGSGIIPDEEEEDRRRQLPTQDSWSSCQGRGQDSMAHALTGGTRAAQPSHCSWTSDTLANRFLFLQQMNPVIRRRLPPSVRRLLTDIGPKEEEWTDAEPEALTRDGILLPSRGAADGQEEFLSPAKTQEEKAPEAGSNTGRSTVCMLCNCKPSYYTCPRCNLHYCGLSCYQSPEHTACSEEFYKESVFQELKEMGKTEEEGKKKMQEILLGLRRKAESTPGGMESLLKEVGVLENDPDEMEVGVTEKVQAMELLSRLAELSQSGEENIAETDAILRELEDIGRGEPLPADTGEDLESAEDQLELAERLSGLDIDQLSEEELWELLSNKEKEKFLGLVNDGALGGLVPLWKPWWEEHEEGSRALVEVLEEELVTLDRETSAVMNKPDNDHQVCTSQEDGQNLNKSAREVKNKKSKNRKKMSNNKGISGVDKVPPISAKIPKLSSLCANPSPLISYELVSVLYGYAFSLCLLNGDTDSLVFDFCDMVLALSEGLNSRRVFSSLPEALDRGEALIQGGGYFDREDPLAPARAVEAVAHIMTGRDRRDAVGYCLAALSQLRSVLSKARKDLSKDGEDGVKRQKYFLASKKCEFFQAWALDNAAQIRKLAIELWSEHGRREIVRSSMEKAKTVVEENLKKGKKKGDSKLIEELG</sequence>
<dbReference type="Gene3D" id="3.30.60.190">
    <property type="match status" value="1"/>
</dbReference>
<evidence type="ECO:0000256" key="1">
    <source>
        <dbReference type="PROSITE-ProRule" id="PRU00453"/>
    </source>
</evidence>
<dbReference type="SUPFAM" id="SSF144232">
    <property type="entry name" value="HIT/MYND zinc finger-like"/>
    <property type="match status" value="1"/>
</dbReference>
<dbReference type="InterPro" id="IPR007529">
    <property type="entry name" value="Znf_HIT"/>
</dbReference>
<reference evidence="4" key="1">
    <citation type="submission" date="2021-05" db="EMBL/GenBank/DDBJ databases">
        <authorList>
            <person name="Tigano A."/>
        </authorList>
    </citation>
    <scope>NUCLEOTIDE SEQUENCE</scope>
</reference>
<protein>
    <submittedName>
        <fullName evidence="4">(Atlantic silverside) hypothetical protein</fullName>
    </submittedName>
</protein>
<comment type="caution">
    <text evidence="4">The sequence shown here is derived from an EMBL/GenBank/DDBJ whole genome shotgun (WGS) entry which is preliminary data.</text>
</comment>
<keyword evidence="1" id="KW-0862">Zinc</keyword>
<organism evidence="4 5">
    <name type="scientific">Menidia menidia</name>
    <name type="common">Atlantic silverside</name>
    <dbReference type="NCBI Taxonomy" id="238744"/>
    <lineage>
        <taxon>Eukaryota</taxon>
        <taxon>Metazoa</taxon>
        <taxon>Chordata</taxon>
        <taxon>Craniata</taxon>
        <taxon>Vertebrata</taxon>
        <taxon>Euteleostomi</taxon>
        <taxon>Actinopterygii</taxon>
        <taxon>Neopterygii</taxon>
        <taxon>Teleostei</taxon>
        <taxon>Neoteleostei</taxon>
        <taxon>Acanthomorphata</taxon>
        <taxon>Ovalentaria</taxon>
        <taxon>Atherinomorphae</taxon>
        <taxon>Atheriniformes</taxon>
        <taxon>Atherinopsidae</taxon>
        <taxon>Menidiinae</taxon>
        <taxon>Menidia</taxon>
    </lineage>
</organism>
<name>A0A8S4BMN8_9TELE</name>
<proteinExistence type="predicted"/>
<dbReference type="PROSITE" id="PS51083">
    <property type="entry name" value="ZF_HIT"/>
    <property type="match status" value="1"/>
</dbReference>
<keyword evidence="5" id="KW-1185">Reference proteome</keyword>
<feature type="region of interest" description="Disordered" evidence="2">
    <location>
        <begin position="131"/>
        <end position="152"/>
    </location>
</feature>
<dbReference type="PANTHER" id="PTHR15555:SF0">
    <property type="entry name" value="ZINC FINGER HIT DOMAIN-CONTAINING PROTEIN 2"/>
    <property type="match status" value="1"/>
</dbReference>
<keyword evidence="1" id="KW-0863">Zinc-finger</keyword>
<dbReference type="PANTHER" id="PTHR15555">
    <property type="entry name" value="ZINC FINGER HIT DOMAIN CONTAINING PROTEIN 2 PROTEIN FON -RELATED"/>
    <property type="match status" value="1"/>
</dbReference>
<evidence type="ECO:0000313" key="4">
    <source>
        <dbReference type="EMBL" id="CAG6016620.1"/>
    </source>
</evidence>
<dbReference type="Proteomes" id="UP000677803">
    <property type="component" value="Unassembled WGS sequence"/>
</dbReference>
<dbReference type="GO" id="GO:0008270">
    <property type="term" value="F:zinc ion binding"/>
    <property type="evidence" value="ECO:0007669"/>
    <property type="project" value="UniProtKB-UniRule"/>
</dbReference>
<dbReference type="InterPro" id="IPR039646">
    <property type="entry name" value="ZNHIT2"/>
</dbReference>